<dbReference type="GeneID" id="43612556"/>
<dbReference type="PANTHER" id="PTHR47438:SF1">
    <property type="entry name" value="PHOSPHATE METABOLISM PROTEIN 8-RELATED"/>
    <property type="match status" value="1"/>
</dbReference>
<keyword evidence="2" id="KW-1185">Reference proteome</keyword>
<evidence type="ECO:0000313" key="1">
    <source>
        <dbReference type="EMBL" id="KAF4486215.1"/>
    </source>
</evidence>
<dbReference type="InterPro" id="IPR052791">
    <property type="entry name" value="SSM1_domain"/>
</dbReference>
<dbReference type="InterPro" id="IPR036412">
    <property type="entry name" value="HAD-like_sf"/>
</dbReference>
<dbReference type="SUPFAM" id="SSF56784">
    <property type="entry name" value="HAD-like"/>
    <property type="match status" value="1"/>
</dbReference>
<gene>
    <name evidence="1" type="primary">SDT1</name>
    <name evidence="1" type="ORF">CGGC5_v004803</name>
</gene>
<dbReference type="EMBL" id="ANPB02000003">
    <property type="protein sequence ID" value="KAF4486215.1"/>
    <property type="molecule type" value="Genomic_DNA"/>
</dbReference>
<dbReference type="GO" id="GO:0008252">
    <property type="term" value="F:nucleotidase activity"/>
    <property type="evidence" value="ECO:0007669"/>
    <property type="project" value="TreeGrafter"/>
</dbReference>
<name>A0A7J6JBQ5_COLFN</name>
<dbReference type="RefSeq" id="XP_066008997.1">
    <property type="nucleotide sequence ID" value="XM_066151345.1"/>
</dbReference>
<protein>
    <submittedName>
        <fullName evidence="1">Suppressor of disruption of TFIIS</fullName>
    </submittedName>
</protein>
<dbReference type="GO" id="GO:0006206">
    <property type="term" value="P:pyrimidine nucleobase metabolic process"/>
    <property type="evidence" value="ECO:0007669"/>
    <property type="project" value="TreeGrafter"/>
</dbReference>
<sequence>MGSQADLSKGCRPQRPVLFFDIDNCLYSRDAKIFDLVSDLIDEYFEKHLSLTREEAVKLHHQYHTDYGHSIEGLVRHHKIDPIEYNAQVDDALPLEDILKPDVQLRKLLEDVDTSKVRLWLLTNAKLGWNQFRIVTSSMTLTGIASALRRLAGQRLTFLKEGFQCPRKKHRSIKYKVWRSFEISFLSSSSLELVLRPHDRSQEWQ</sequence>
<evidence type="ECO:0000313" key="2">
    <source>
        <dbReference type="Proteomes" id="UP000011096"/>
    </source>
</evidence>
<dbReference type="Gene3D" id="1.10.150.450">
    <property type="match status" value="1"/>
</dbReference>
<organism evidence="1 2">
    <name type="scientific">Colletotrichum fructicola (strain Nara gc5)</name>
    <name type="common">Anthracnose fungus</name>
    <name type="synonym">Colletotrichum gloeosporioides (strain Nara gc5)</name>
    <dbReference type="NCBI Taxonomy" id="1213859"/>
    <lineage>
        <taxon>Eukaryota</taxon>
        <taxon>Fungi</taxon>
        <taxon>Dikarya</taxon>
        <taxon>Ascomycota</taxon>
        <taxon>Pezizomycotina</taxon>
        <taxon>Sordariomycetes</taxon>
        <taxon>Hypocreomycetidae</taxon>
        <taxon>Glomerellales</taxon>
        <taxon>Glomerellaceae</taxon>
        <taxon>Colletotrichum</taxon>
        <taxon>Colletotrichum gloeosporioides species complex</taxon>
    </lineage>
</organism>
<proteinExistence type="predicted"/>
<dbReference type="GO" id="GO:0009166">
    <property type="term" value="P:nucleotide catabolic process"/>
    <property type="evidence" value="ECO:0007669"/>
    <property type="project" value="TreeGrafter"/>
</dbReference>
<dbReference type="Proteomes" id="UP000011096">
    <property type="component" value="Unassembled WGS sequence"/>
</dbReference>
<dbReference type="AlphaFoldDB" id="A0A7J6JBQ5"/>
<accession>A0A7J6JBQ5</accession>
<reference evidence="1 2" key="2">
    <citation type="submission" date="2020-04" db="EMBL/GenBank/DDBJ databases">
        <title>Genome sequencing and assembly of multiple isolates from the Colletotrichum gloeosporioides species complex.</title>
        <authorList>
            <person name="Gan P."/>
            <person name="Shirasu K."/>
        </authorList>
    </citation>
    <scope>NUCLEOTIDE SEQUENCE [LARGE SCALE GENOMIC DNA]</scope>
    <source>
        <strain evidence="1 2">Nara gc5</strain>
    </source>
</reference>
<comment type="caution">
    <text evidence="1">The sequence shown here is derived from an EMBL/GenBank/DDBJ whole genome shotgun (WGS) entry which is preliminary data.</text>
</comment>
<dbReference type="PANTHER" id="PTHR47438">
    <property type="entry name" value="PHOSPHATE METABOLISM PROTEIN 8-RELATED"/>
    <property type="match status" value="1"/>
</dbReference>
<dbReference type="OrthoDB" id="1065058at2759"/>
<dbReference type="InParanoid" id="A0A7J6JBQ5"/>
<reference evidence="1 2" key="1">
    <citation type="submission" date="2012-08" db="EMBL/GenBank/DDBJ databases">
        <authorList>
            <person name="Gan P.H.P."/>
            <person name="Ikeda K."/>
            <person name="Irieda H."/>
            <person name="Narusaka M."/>
            <person name="O'Connell R.J."/>
            <person name="Narusaka Y."/>
            <person name="Takano Y."/>
            <person name="Kubo Y."/>
            <person name="Shirasu K."/>
        </authorList>
    </citation>
    <scope>NUCLEOTIDE SEQUENCE [LARGE SCALE GENOMIC DNA]</scope>
    <source>
        <strain evidence="1 2">Nara gc5</strain>
    </source>
</reference>